<keyword evidence="3 4" id="KW-0067">ATP-binding</keyword>
<dbReference type="GO" id="GO:0005524">
    <property type="term" value="F:ATP binding"/>
    <property type="evidence" value="ECO:0007669"/>
    <property type="project" value="UniProtKB-UniRule"/>
</dbReference>
<evidence type="ECO:0000313" key="7">
    <source>
        <dbReference type="Proteomes" id="UP000179807"/>
    </source>
</evidence>
<dbReference type="InterPro" id="IPR017441">
    <property type="entry name" value="Protein_kinase_ATP_BS"/>
</dbReference>
<evidence type="ECO:0000256" key="2">
    <source>
        <dbReference type="ARBA" id="ARBA00022741"/>
    </source>
</evidence>
<evidence type="ECO:0000313" key="6">
    <source>
        <dbReference type="EMBL" id="OHT04143.1"/>
    </source>
</evidence>
<dbReference type="PANTHER" id="PTHR44329">
    <property type="entry name" value="SERINE/THREONINE-PROTEIN KINASE TNNI3K-RELATED"/>
    <property type="match status" value="1"/>
</dbReference>
<dbReference type="GeneID" id="94827817"/>
<dbReference type="PROSITE" id="PS50011">
    <property type="entry name" value="PROTEIN_KINASE_DOM"/>
    <property type="match status" value="1"/>
</dbReference>
<dbReference type="SMART" id="SM00220">
    <property type="entry name" value="S_TKc"/>
    <property type="match status" value="1"/>
</dbReference>
<dbReference type="PRINTS" id="PR00109">
    <property type="entry name" value="TYRKINASE"/>
</dbReference>
<dbReference type="Proteomes" id="UP000179807">
    <property type="component" value="Unassembled WGS sequence"/>
</dbReference>
<keyword evidence="6" id="KW-0808">Transferase</keyword>
<name>A0A1J4JYA8_9EUKA</name>
<comment type="caution">
    <text evidence="6">The sequence shown here is derived from an EMBL/GenBank/DDBJ whole genome shotgun (WGS) entry which is preliminary data.</text>
</comment>
<keyword evidence="2 4" id="KW-0547">Nucleotide-binding</keyword>
<dbReference type="InterPro" id="IPR011009">
    <property type="entry name" value="Kinase-like_dom_sf"/>
</dbReference>
<feature type="binding site" evidence="4">
    <location>
        <position position="235"/>
    </location>
    <ligand>
        <name>ATP</name>
        <dbReference type="ChEBI" id="CHEBI:30616"/>
    </ligand>
</feature>
<dbReference type="AlphaFoldDB" id="A0A1J4JYA8"/>
<dbReference type="EMBL" id="MLAK01000804">
    <property type="protein sequence ID" value="OHT04143.1"/>
    <property type="molecule type" value="Genomic_DNA"/>
</dbReference>
<gene>
    <name evidence="6" type="ORF">TRFO_06467</name>
</gene>
<keyword evidence="7" id="KW-1185">Reference proteome</keyword>
<organism evidence="6 7">
    <name type="scientific">Tritrichomonas foetus</name>
    <dbReference type="NCBI Taxonomy" id="1144522"/>
    <lineage>
        <taxon>Eukaryota</taxon>
        <taxon>Metamonada</taxon>
        <taxon>Parabasalia</taxon>
        <taxon>Tritrichomonadida</taxon>
        <taxon>Tritrichomonadidae</taxon>
        <taxon>Tritrichomonas</taxon>
    </lineage>
</organism>
<accession>A0A1J4JYA8</accession>
<dbReference type="Gene3D" id="1.10.510.10">
    <property type="entry name" value="Transferase(Phosphotransferase) domain 1"/>
    <property type="match status" value="1"/>
</dbReference>
<dbReference type="SUPFAM" id="SSF48371">
    <property type="entry name" value="ARM repeat"/>
    <property type="match status" value="1"/>
</dbReference>
<dbReference type="CDD" id="cd13999">
    <property type="entry name" value="STKc_MAP3K-like"/>
    <property type="match status" value="1"/>
</dbReference>
<protein>
    <submittedName>
        <fullName evidence="6">TKL family protein kinase</fullName>
    </submittedName>
</protein>
<dbReference type="PROSITE" id="PS00107">
    <property type="entry name" value="PROTEIN_KINASE_ATP"/>
    <property type="match status" value="1"/>
</dbReference>
<dbReference type="InterPro" id="IPR001245">
    <property type="entry name" value="Ser-Thr/Tyr_kinase_cat_dom"/>
</dbReference>
<dbReference type="InterPro" id="IPR008271">
    <property type="entry name" value="Ser/Thr_kinase_AS"/>
</dbReference>
<evidence type="ECO:0000256" key="1">
    <source>
        <dbReference type="ARBA" id="ARBA00022527"/>
    </source>
</evidence>
<dbReference type="Pfam" id="PF07714">
    <property type="entry name" value="PK_Tyr_Ser-Thr"/>
    <property type="match status" value="1"/>
</dbReference>
<dbReference type="RefSeq" id="XP_068357279.1">
    <property type="nucleotide sequence ID" value="XM_068493113.1"/>
</dbReference>
<dbReference type="VEuPathDB" id="TrichDB:TRFO_06467"/>
<dbReference type="PROSITE" id="PS00108">
    <property type="entry name" value="PROTEIN_KINASE_ST"/>
    <property type="match status" value="1"/>
</dbReference>
<dbReference type="SUPFAM" id="SSF56112">
    <property type="entry name" value="Protein kinase-like (PK-like)"/>
    <property type="match status" value="1"/>
</dbReference>
<proteinExistence type="predicted"/>
<dbReference type="PANTHER" id="PTHR44329:SF298">
    <property type="entry name" value="MIXED LINEAGE KINASE DOMAIN-LIKE PROTEIN"/>
    <property type="match status" value="1"/>
</dbReference>
<keyword evidence="1" id="KW-0723">Serine/threonine-protein kinase</keyword>
<reference evidence="6" key="1">
    <citation type="submission" date="2016-10" db="EMBL/GenBank/DDBJ databases">
        <authorList>
            <person name="Benchimol M."/>
            <person name="Almeida L.G."/>
            <person name="Vasconcelos A.T."/>
            <person name="Perreira-Neves A."/>
            <person name="Rosa I.A."/>
            <person name="Tasca T."/>
            <person name="Bogo M.R."/>
            <person name="de Souza W."/>
        </authorList>
    </citation>
    <scope>NUCLEOTIDE SEQUENCE [LARGE SCALE GENOMIC DNA]</scope>
    <source>
        <strain evidence="6">K</strain>
    </source>
</reference>
<feature type="domain" description="Protein kinase" evidence="5">
    <location>
        <begin position="206"/>
        <end position="461"/>
    </location>
</feature>
<dbReference type="GO" id="GO:0004674">
    <property type="term" value="F:protein serine/threonine kinase activity"/>
    <property type="evidence" value="ECO:0007669"/>
    <property type="project" value="UniProtKB-KW"/>
</dbReference>
<evidence type="ECO:0000256" key="3">
    <source>
        <dbReference type="ARBA" id="ARBA00022840"/>
    </source>
</evidence>
<evidence type="ECO:0000256" key="4">
    <source>
        <dbReference type="PROSITE-ProRule" id="PRU10141"/>
    </source>
</evidence>
<evidence type="ECO:0000259" key="5">
    <source>
        <dbReference type="PROSITE" id="PS50011"/>
    </source>
</evidence>
<dbReference type="OrthoDB" id="339325at2759"/>
<sequence>MSNQYTLPIKRLLDKINGFHQKQLTAYIHCSKLNSLCVSVKQIHLLIEWFQTQEENKKQCISLKMMALSQLFNFVEELEELVAQCTKEMCVSFLLSTSVSAPKNEVHALHEKAVQAFRQLEIQRGVDLFSISKDELDLQNLVDMKRITQVLIQISMKGRDDIRARIAARFESLKRLGISISRDDTTDLTVPDLPANLKLVMKHEDIKIGKTIGNGQSGVVQLGTIISTNEEVAVKILHRRALSSPELESYRREIFTLSVLNHENLVCFKGYTEDPPFYIITEYIKNGSLFDVLRSKPECLTPTIKSLIALDIARGIEYLHEKKIIHRDLKSLNILLDENFRAKICDFGMVRTKSQGPMTGMIGTAHWMAPEVLMCAPNYNEKVDVFSYAILLWELLTGDMPYQQLSSTEITLGVIQGSLRPPLPSKGPPKLIQLIQQCWHQDPTKRPTISRVISYLKNPKYHYEGTDEKVFSEASGIAKKKHHHSKINLDDIDYERLISNLHNNTNNSNISINSNDESETDLLSYSLMNDSEISGDDGPPSSQTDKNYEQINDDNITLLCEILNKRSSANKFAKAGGCECLVHIINRGNRETLKIFKKLQKCKSKKIFDEEVFKALLSYATRRHESMRRRALLVLFNAADLRFHYISSKTPFLLSILAFLKKNLKTSTAERVLQLVQKVLSSTNSLPEGVTQFLLQLRHSSSKSPEILPAIDSCLLSCLLFPSAKNEFTPNDLQLLFKDFYGSIMILIHFCDGLDPHPLDTLYGTLLKEIKNTPEKCQFLATMAKNPRFHQILPKMLPLGGELSQISEVYLSLLAFPELMRSLINVPEFYSVASYLIQNGHIPEICSCLKTSPVVSEFLMKSDLCKVIADAFINSKEVAIQIHLMSAIFSTARCTYVQEYTKILPILNDFLFYENQMLQMPAFLCIAVMAFHSSEGINFGNLLNAAAQYVFSESSMLREVAAKLIRAYIGQNGVNLNTVIEIFIQNFKRIDDGIRSATATIYAAAKSRRDVDSANKQKIAQILSQIK</sequence>
<dbReference type="InterPro" id="IPR000719">
    <property type="entry name" value="Prot_kinase_dom"/>
</dbReference>
<keyword evidence="6" id="KW-0418">Kinase</keyword>
<dbReference type="InterPro" id="IPR016024">
    <property type="entry name" value="ARM-type_fold"/>
</dbReference>
<dbReference type="InterPro" id="IPR051681">
    <property type="entry name" value="Ser/Thr_Kinases-Pseudokinases"/>
</dbReference>